<gene>
    <name evidence="2" type="ORF">M2650_11125</name>
</gene>
<keyword evidence="3" id="KW-1185">Reference proteome</keyword>
<evidence type="ECO:0000313" key="3">
    <source>
        <dbReference type="Proteomes" id="UP001431217"/>
    </source>
</evidence>
<dbReference type="Pfam" id="PF12680">
    <property type="entry name" value="SnoaL_2"/>
    <property type="match status" value="1"/>
</dbReference>
<proteinExistence type="predicted"/>
<dbReference type="Gene3D" id="3.10.450.50">
    <property type="match status" value="1"/>
</dbReference>
<evidence type="ECO:0000313" key="2">
    <source>
        <dbReference type="EMBL" id="MCL1635175.1"/>
    </source>
</evidence>
<feature type="domain" description="SnoaL-like" evidence="1">
    <location>
        <begin position="16"/>
        <end position="113"/>
    </location>
</feature>
<organism evidence="2 3">
    <name type="scientific">Luteimonas galliterrae</name>
    <dbReference type="NCBI Taxonomy" id="2940486"/>
    <lineage>
        <taxon>Bacteria</taxon>
        <taxon>Pseudomonadati</taxon>
        <taxon>Pseudomonadota</taxon>
        <taxon>Gammaproteobacteria</taxon>
        <taxon>Lysobacterales</taxon>
        <taxon>Lysobacteraceae</taxon>
        <taxon>Luteimonas</taxon>
    </lineage>
</organism>
<dbReference type="Proteomes" id="UP001431217">
    <property type="component" value="Unassembled WGS sequence"/>
</dbReference>
<name>A0ABT0MJX1_9GAMM</name>
<dbReference type="SUPFAM" id="SSF54427">
    <property type="entry name" value="NTF2-like"/>
    <property type="match status" value="1"/>
</dbReference>
<comment type="caution">
    <text evidence="2">The sequence shown here is derived from an EMBL/GenBank/DDBJ whole genome shotgun (WGS) entry which is preliminary data.</text>
</comment>
<dbReference type="RefSeq" id="WP_249474539.1">
    <property type="nucleotide sequence ID" value="NZ_JAMBEP010000002.1"/>
</dbReference>
<reference evidence="2 3" key="1">
    <citation type="submission" date="2022-05" db="EMBL/GenBank/DDBJ databases">
        <title>Luteimonas sp. SX5, whole genome shotgun sequencing project.</title>
        <authorList>
            <person name="Zhao G."/>
            <person name="Shen L."/>
        </authorList>
    </citation>
    <scope>NUCLEOTIDE SEQUENCE [LARGE SCALE GENOMIC DNA]</scope>
    <source>
        <strain evidence="2 3">SX5</strain>
    </source>
</reference>
<sequence>MEHLSIEQARNFAERRLPAWTGNEPERLADFYADDVFYLDPAIPAGVKGKPALLAHFRKLLAYNPEWVWTLVEPIPLQDGFLNKWRATIPVGTTVLEIYGVCNVQLDSAGKIYRNEVYFDRSRLLPEIARLKHQPPAGG</sequence>
<dbReference type="EMBL" id="JAMBEP010000002">
    <property type="protein sequence ID" value="MCL1635175.1"/>
    <property type="molecule type" value="Genomic_DNA"/>
</dbReference>
<protein>
    <submittedName>
        <fullName evidence="2">Nuclear transport factor 2 family protein</fullName>
    </submittedName>
</protein>
<evidence type="ECO:0000259" key="1">
    <source>
        <dbReference type="Pfam" id="PF12680"/>
    </source>
</evidence>
<accession>A0ABT0MJX1</accession>
<dbReference type="InterPro" id="IPR037401">
    <property type="entry name" value="SnoaL-like"/>
</dbReference>
<dbReference type="InterPro" id="IPR032710">
    <property type="entry name" value="NTF2-like_dom_sf"/>
</dbReference>